<evidence type="ECO:0008006" key="5">
    <source>
        <dbReference type="Google" id="ProtNLM"/>
    </source>
</evidence>
<accession>A0ABT1ZAZ9</accession>
<dbReference type="Proteomes" id="UP001204320">
    <property type="component" value="Unassembled WGS sequence"/>
</dbReference>
<keyword evidence="1" id="KW-0175">Coiled coil</keyword>
<comment type="caution">
    <text evidence="3">The sequence shown here is derived from an EMBL/GenBank/DDBJ whole genome shotgun (WGS) entry which is preliminary data.</text>
</comment>
<keyword evidence="4" id="KW-1185">Reference proteome</keyword>
<evidence type="ECO:0000256" key="2">
    <source>
        <dbReference type="SAM" id="MobiDB-lite"/>
    </source>
</evidence>
<organism evidence="3 4">
    <name type="scientific">Tractidigestivibacter montrealensis</name>
    <dbReference type="NCBI Taxonomy" id="2972466"/>
    <lineage>
        <taxon>Bacteria</taxon>
        <taxon>Bacillati</taxon>
        <taxon>Actinomycetota</taxon>
        <taxon>Coriobacteriia</taxon>
        <taxon>Coriobacteriales</taxon>
        <taxon>Atopobiaceae</taxon>
        <taxon>Tractidigestivibacter</taxon>
    </lineage>
</organism>
<dbReference type="EMBL" id="JANSKA010000010">
    <property type="protein sequence ID" value="MCR9037385.1"/>
    <property type="molecule type" value="Genomic_DNA"/>
</dbReference>
<evidence type="ECO:0000313" key="3">
    <source>
        <dbReference type="EMBL" id="MCR9037385.1"/>
    </source>
</evidence>
<dbReference type="RefSeq" id="WP_258499780.1">
    <property type="nucleotide sequence ID" value="NZ_JANSKA010000010.1"/>
</dbReference>
<proteinExistence type="predicted"/>
<protein>
    <recommendedName>
        <fullName evidence="5">Phage major capsid protein</fullName>
    </recommendedName>
</protein>
<feature type="coiled-coil region" evidence="1">
    <location>
        <begin position="13"/>
        <end position="57"/>
    </location>
</feature>
<evidence type="ECO:0000313" key="4">
    <source>
        <dbReference type="Proteomes" id="UP001204320"/>
    </source>
</evidence>
<sequence length="194" mass="20509">MSGSGGTDYAARLKAKDAEIEALQAKVAEAAKTTEATERLGKEIADLKARLADERTEFALRSAGARSVTAAKALLAEHDGDVAALAKAEPWLFETKGSSQGGATGLEPAGASGGSDDQYMRRWERIAGLTDEGKEGKDMPYNIAAIKNYTTILDRVYQREATSSCLNSPARMAQAGRNAKEIMIPKISVSGLGD</sequence>
<gene>
    <name evidence="3" type="ORF">NVS32_10555</name>
</gene>
<evidence type="ECO:0000256" key="1">
    <source>
        <dbReference type="SAM" id="Coils"/>
    </source>
</evidence>
<reference evidence="3 4" key="1">
    <citation type="submission" date="2022-08" db="EMBL/GenBank/DDBJ databases">
        <title>Tractidigestivibacter montrealensis type strain KD21.</title>
        <authorList>
            <person name="Diop K."/>
            <person name="Richard C."/>
            <person name="Routy B."/>
        </authorList>
    </citation>
    <scope>NUCLEOTIDE SEQUENCE [LARGE SCALE GENOMIC DNA]</scope>
    <source>
        <strain evidence="3 4">KD21</strain>
    </source>
</reference>
<name>A0ABT1ZAZ9_9ACTN</name>
<feature type="region of interest" description="Disordered" evidence="2">
    <location>
        <begin position="96"/>
        <end position="117"/>
    </location>
</feature>